<comment type="caution">
    <text evidence="3">The sequence shown here is derived from an EMBL/GenBank/DDBJ whole genome shotgun (WGS) entry which is preliminary data.</text>
</comment>
<feature type="transmembrane region" description="Helical" evidence="1">
    <location>
        <begin position="12"/>
        <end position="34"/>
    </location>
</feature>
<feature type="domain" description="DUF1616" evidence="2">
    <location>
        <begin position="23"/>
        <end position="322"/>
    </location>
</feature>
<dbReference type="InterPro" id="IPR011674">
    <property type="entry name" value="DUF1616"/>
</dbReference>
<reference evidence="3 4" key="1">
    <citation type="journal article" date="2014" name="PLoS Genet.">
        <title>Phylogenetically driven sequencing of extremely halophilic archaea reveals strategies for static and dynamic osmo-response.</title>
        <authorList>
            <person name="Becker E.A."/>
            <person name="Seitzer P.M."/>
            <person name="Tritt A."/>
            <person name="Larsen D."/>
            <person name="Krusor M."/>
            <person name="Yao A.I."/>
            <person name="Wu D."/>
            <person name="Madern D."/>
            <person name="Eisen J.A."/>
            <person name="Darling A.E."/>
            <person name="Facciotti M.T."/>
        </authorList>
    </citation>
    <scope>NUCLEOTIDE SEQUENCE [LARGE SCALE GENOMIC DNA]</scope>
    <source>
        <strain evidence="3 4">DSM 18795</strain>
    </source>
</reference>
<evidence type="ECO:0000313" key="4">
    <source>
        <dbReference type="Proteomes" id="UP000011531"/>
    </source>
</evidence>
<proteinExistence type="predicted"/>
<dbReference type="OrthoDB" id="82282at2157"/>
<dbReference type="RefSeq" id="WP_008425353.1">
    <property type="nucleotide sequence ID" value="NZ_AOIA01000133.1"/>
</dbReference>
<gene>
    <name evidence="3" type="ORF">C492_16211</name>
</gene>
<keyword evidence="4" id="KW-1185">Reference proteome</keyword>
<protein>
    <recommendedName>
        <fullName evidence="2">DUF1616 domain-containing protein</fullName>
    </recommendedName>
</protein>
<evidence type="ECO:0000313" key="3">
    <source>
        <dbReference type="EMBL" id="ELY54887.1"/>
    </source>
</evidence>
<name>L9WZS1_9EURY</name>
<dbReference type="AlphaFoldDB" id="L9WZS1"/>
<evidence type="ECO:0000256" key="1">
    <source>
        <dbReference type="SAM" id="Phobius"/>
    </source>
</evidence>
<feature type="transmembrane region" description="Helical" evidence="1">
    <location>
        <begin position="121"/>
        <end position="142"/>
    </location>
</feature>
<sequence>MSHPTSAEPRFGFLRWYPLDLAVVSLAAALAYAAVTNLEPGTAPRLLATFPLALFLPGYALVSVLFPAGERSARRTARTATTRRPRGIDVAERLALGLALSIAVGPIVVIALPFAGFALEAASVAGGLAAVAIGLAQLGVVRRLRTPAAVRFTVSIRTIRERLGGGVGLSSVVLGVAIAVALGALLAAFLFPASAGGYDQLSLYSETEDGELVAGEFPDEVAPGESVPVTIEVENGREEPREYAIVVQEQVVESGEVVDRTERGRIGATVGAGSTADGTYEVAPTAEPGETVRISVLLFEGEEAPTTPTEEDALEEAYFWVTVAEEPEPDEAESE</sequence>
<feature type="transmembrane region" description="Helical" evidence="1">
    <location>
        <begin position="163"/>
        <end position="191"/>
    </location>
</feature>
<organism evidence="3 4">
    <name type="scientific">Natronococcus jeotgali DSM 18795</name>
    <dbReference type="NCBI Taxonomy" id="1227498"/>
    <lineage>
        <taxon>Archaea</taxon>
        <taxon>Methanobacteriati</taxon>
        <taxon>Methanobacteriota</taxon>
        <taxon>Stenosarchaea group</taxon>
        <taxon>Halobacteria</taxon>
        <taxon>Halobacteriales</taxon>
        <taxon>Natrialbaceae</taxon>
        <taxon>Natronococcus</taxon>
    </lineage>
</organism>
<dbReference type="Pfam" id="PF07760">
    <property type="entry name" value="DUF1616"/>
    <property type="match status" value="1"/>
</dbReference>
<keyword evidence="1" id="KW-0812">Transmembrane</keyword>
<evidence type="ECO:0000259" key="2">
    <source>
        <dbReference type="Pfam" id="PF07760"/>
    </source>
</evidence>
<accession>L9WZS1</accession>
<dbReference type="EMBL" id="AOIA01000133">
    <property type="protein sequence ID" value="ELY54887.1"/>
    <property type="molecule type" value="Genomic_DNA"/>
</dbReference>
<dbReference type="STRING" id="1227498.C492_16211"/>
<keyword evidence="1" id="KW-0472">Membrane</keyword>
<keyword evidence="1" id="KW-1133">Transmembrane helix</keyword>
<dbReference type="Proteomes" id="UP000011531">
    <property type="component" value="Unassembled WGS sequence"/>
</dbReference>
<feature type="transmembrane region" description="Helical" evidence="1">
    <location>
        <begin position="94"/>
        <end position="115"/>
    </location>
</feature>
<feature type="transmembrane region" description="Helical" evidence="1">
    <location>
        <begin position="46"/>
        <end position="68"/>
    </location>
</feature>
<dbReference type="PATRIC" id="fig|1227498.3.peg.3198"/>